<dbReference type="AlphaFoldDB" id="A0A560HHS8"/>
<keyword evidence="4" id="KW-1185">Reference proteome</keyword>
<dbReference type="EMBL" id="VITR01000001">
    <property type="protein sequence ID" value="TWB45995.1"/>
    <property type="molecule type" value="Genomic_DNA"/>
</dbReference>
<keyword evidence="2" id="KW-0547">Nucleotide-binding</keyword>
<evidence type="ECO:0000256" key="2">
    <source>
        <dbReference type="PIRSR" id="PIRSR011396-2"/>
    </source>
</evidence>
<evidence type="ECO:0000256" key="1">
    <source>
        <dbReference type="PIRSR" id="PIRSR011396-1"/>
    </source>
</evidence>
<accession>A0A560HHS8</accession>
<dbReference type="PIRSF" id="PIRSF011396">
    <property type="entry name" value="Trp_halogenase"/>
    <property type="match status" value="1"/>
</dbReference>
<dbReference type="InterPro" id="IPR036188">
    <property type="entry name" value="FAD/NAD-bd_sf"/>
</dbReference>
<dbReference type="RefSeq" id="WP_145729287.1">
    <property type="nucleotide sequence ID" value="NZ_VITR01000001.1"/>
</dbReference>
<dbReference type="GO" id="GO:0004497">
    <property type="term" value="F:monooxygenase activity"/>
    <property type="evidence" value="ECO:0007669"/>
    <property type="project" value="InterPro"/>
</dbReference>
<dbReference type="Gene3D" id="3.50.50.60">
    <property type="entry name" value="FAD/NAD(P)-binding domain"/>
    <property type="match status" value="1"/>
</dbReference>
<dbReference type="GO" id="GO:0000166">
    <property type="term" value="F:nucleotide binding"/>
    <property type="evidence" value="ECO:0007669"/>
    <property type="project" value="UniProtKB-KW"/>
</dbReference>
<feature type="binding site" evidence="2">
    <location>
        <position position="349"/>
    </location>
    <ligand>
        <name>L-tryptophan</name>
        <dbReference type="ChEBI" id="CHEBI:57912"/>
    </ligand>
</feature>
<dbReference type="PANTHER" id="PTHR43747">
    <property type="entry name" value="FAD-BINDING PROTEIN"/>
    <property type="match status" value="1"/>
</dbReference>
<feature type="binding site" evidence="2">
    <location>
        <position position="340"/>
    </location>
    <ligand>
        <name>FAD</name>
        <dbReference type="ChEBI" id="CHEBI:57692"/>
    </ligand>
</feature>
<dbReference type="InterPro" id="IPR006905">
    <property type="entry name" value="Flavin_halogenase"/>
</dbReference>
<keyword evidence="2" id="KW-0274">FAD</keyword>
<evidence type="ECO:0000313" key="3">
    <source>
        <dbReference type="EMBL" id="TWB45995.1"/>
    </source>
</evidence>
<name>A0A560HHS8_9PROT</name>
<evidence type="ECO:0000313" key="4">
    <source>
        <dbReference type="Proteomes" id="UP000315751"/>
    </source>
</evidence>
<gene>
    <name evidence="3" type="ORF">FBZ90_101330</name>
</gene>
<feature type="binding site" evidence="2">
    <location>
        <position position="83"/>
    </location>
    <ligand>
        <name>7-chloro-L-tryptophan</name>
        <dbReference type="ChEBI" id="CHEBI:58713"/>
    </ligand>
</feature>
<proteinExistence type="predicted"/>
<sequence>MTVPSQGPLRRILIVGGGTAGWMAACALNQAVRAGGTRVELVESDAIGTVGVGEATVPPIRQFNQDIGLDEATFIKATQGTFKLGIEFQDWRATGTRFFHGFGDYIVNAGPFSTLNHWLVARDLVGEAAGDFDAYHMAAVMARAGRFAAPDNDPRSPYYYFNYAFHFDAGLYARLLRTKAEAEGVTRHEGRIVATDLHPETGHIRSVRLDDGRDLSADLFIDCSGFIALLADKALGERFIDYGHWLPVDRAWAVPCASVGPPSPYTRATALEAGWQWRIPLQHRTGNGYVFSTAHVTEDAARARLLANLDGQALDEPRLLRFRTGRRERFWARNCVAIGLSSGFVEPLESTSISLIQGGITRLISLLPDLSFNPGLAAEYNRVQALEFDRIRDFIILHYALTQRDDTAFWRERRGMALPDTLAYRIETFRETGHVVLLNEETFVAPSWQALFIGLGLIPKRRDPLMAAQRREEIIETLRLRRTSLASAAQRLPTHAAFLARLGMTESP</sequence>
<dbReference type="SUPFAM" id="SSF51905">
    <property type="entry name" value="FAD/NAD(P)-binding domain"/>
    <property type="match status" value="1"/>
</dbReference>
<organism evidence="3 4">
    <name type="scientific">Nitrospirillum amazonense</name>
    <dbReference type="NCBI Taxonomy" id="28077"/>
    <lineage>
        <taxon>Bacteria</taxon>
        <taxon>Pseudomonadati</taxon>
        <taxon>Pseudomonadota</taxon>
        <taxon>Alphaproteobacteria</taxon>
        <taxon>Rhodospirillales</taxon>
        <taxon>Azospirillaceae</taxon>
        <taxon>Nitrospirillum</taxon>
    </lineage>
</organism>
<feature type="binding site" evidence="2">
    <location>
        <position position="353"/>
    </location>
    <ligand>
        <name>FAD</name>
        <dbReference type="ChEBI" id="CHEBI:57692"/>
    </ligand>
</feature>
<feature type="active site" evidence="1">
    <location>
        <position position="83"/>
    </location>
</feature>
<dbReference type="Proteomes" id="UP000315751">
    <property type="component" value="Unassembled WGS sequence"/>
</dbReference>
<dbReference type="OrthoDB" id="7310065at2"/>
<dbReference type="InterPro" id="IPR033856">
    <property type="entry name" value="Trp_halogen"/>
</dbReference>
<reference evidence="3 4" key="1">
    <citation type="submission" date="2019-06" db="EMBL/GenBank/DDBJ databases">
        <title>Genomic Encyclopedia of Type Strains, Phase IV (KMG-V): Genome sequencing to study the core and pangenomes of soil and plant-associated prokaryotes.</title>
        <authorList>
            <person name="Whitman W."/>
        </authorList>
    </citation>
    <scope>NUCLEOTIDE SEQUENCE [LARGE SCALE GENOMIC DNA]</scope>
    <source>
        <strain evidence="3 4">BR 11622</strain>
    </source>
</reference>
<feature type="binding site" evidence="2">
    <location>
        <begin position="17"/>
        <end position="20"/>
    </location>
    <ligand>
        <name>FAD</name>
        <dbReference type="ChEBI" id="CHEBI:57692"/>
    </ligand>
</feature>
<dbReference type="InterPro" id="IPR050816">
    <property type="entry name" value="Flavin-dep_Halogenase_NPB"/>
</dbReference>
<protein>
    <submittedName>
        <fullName evidence="3">Tryptophan halogenase</fullName>
    </submittedName>
</protein>
<keyword evidence="2" id="KW-0285">Flavoprotein</keyword>
<dbReference type="Pfam" id="PF04820">
    <property type="entry name" value="Trp_halogenase"/>
    <property type="match status" value="1"/>
</dbReference>
<comment type="caution">
    <text evidence="3">The sequence shown here is derived from an EMBL/GenBank/DDBJ whole genome shotgun (WGS) entry which is preliminary data.</text>
</comment>
<dbReference type="PANTHER" id="PTHR43747:SF4">
    <property type="entry name" value="FLAVIN-DEPENDENT TRYPTOPHAN HALOGENASE"/>
    <property type="match status" value="1"/>
</dbReference>